<dbReference type="GO" id="GO:0006355">
    <property type="term" value="P:regulation of DNA-templated transcription"/>
    <property type="evidence" value="ECO:0007669"/>
    <property type="project" value="InterPro"/>
</dbReference>
<proteinExistence type="predicted"/>
<feature type="coiled-coil region" evidence="1">
    <location>
        <begin position="359"/>
        <end position="386"/>
    </location>
</feature>
<protein>
    <submittedName>
        <fullName evidence="3">Uncharacterized protein</fullName>
    </submittedName>
</protein>
<dbReference type="Proteomes" id="UP000051682">
    <property type="component" value="Unassembled WGS sequence"/>
</dbReference>
<evidence type="ECO:0000256" key="2">
    <source>
        <dbReference type="SAM" id="Phobius"/>
    </source>
</evidence>
<keyword evidence="2" id="KW-0472">Membrane</keyword>
<dbReference type="InterPro" id="IPR011990">
    <property type="entry name" value="TPR-like_helical_dom_sf"/>
</dbReference>
<name>A0A0Q3HRK1_9FLAO</name>
<evidence type="ECO:0000256" key="1">
    <source>
        <dbReference type="SAM" id="Coils"/>
    </source>
</evidence>
<reference evidence="3 4" key="1">
    <citation type="submission" date="2015-10" db="EMBL/GenBank/DDBJ databases">
        <title>Chryseobacterium aquaticum genome.</title>
        <authorList>
            <person name="Newman J.D."/>
            <person name="Ferguson M.B."/>
            <person name="Miller J.R."/>
        </authorList>
    </citation>
    <scope>NUCLEOTIDE SEQUENCE [LARGE SCALE GENOMIC DNA]</scope>
    <source>
        <strain evidence="3 4">KCTC 12483</strain>
    </source>
</reference>
<dbReference type="AlphaFoldDB" id="A0A0Q3HRK1"/>
<gene>
    <name evidence="3" type="ORF">AR438_11720</name>
</gene>
<dbReference type="Gene3D" id="1.10.10.10">
    <property type="entry name" value="Winged helix-like DNA-binding domain superfamily/Winged helix DNA-binding domain"/>
    <property type="match status" value="1"/>
</dbReference>
<feature type="transmembrane region" description="Helical" evidence="2">
    <location>
        <begin position="333"/>
        <end position="351"/>
    </location>
</feature>
<keyword evidence="2" id="KW-0812">Transmembrane</keyword>
<evidence type="ECO:0000313" key="3">
    <source>
        <dbReference type="EMBL" id="KQK25189.1"/>
    </source>
</evidence>
<organism evidence="3 4">
    <name type="scientific">Chryseobacterium aquaticum</name>
    <dbReference type="NCBI Taxonomy" id="452084"/>
    <lineage>
        <taxon>Bacteria</taxon>
        <taxon>Pseudomonadati</taxon>
        <taxon>Bacteroidota</taxon>
        <taxon>Flavobacteriia</taxon>
        <taxon>Flavobacteriales</taxon>
        <taxon>Weeksellaceae</taxon>
        <taxon>Chryseobacterium group</taxon>
        <taxon>Chryseobacterium</taxon>
    </lineage>
</organism>
<evidence type="ECO:0000313" key="4">
    <source>
        <dbReference type="Proteomes" id="UP000051682"/>
    </source>
</evidence>
<sequence>MTFINPFKKLFCLFFVLHLFSIEAQKITVAEIDTLQKKASKIKWNMGNYKKAAILQKEIIVKSKKIKYKKGEIRGYLELSQCCFGMNMLKHCFYFLNIAEKQLKDYDNNSLKSHLYLIYGMYSHKLGGYQQSIINFNKSLYFASRIEDKKLAEKRKQNVYDWKRSSFKFLNQMDSVYSYEKKCMTSPKPMLFITIADRNLEKGRIDSAEYYINKADNLAKSLNAPMEGKCNVLMAYGKLYIAKKEYGKSLQYLFKALAIAKKMSFKTRERQSYKLIYEAYGGEKNIEKENEYLLKYSSLNDSLNQAEKKVINLPVEKFFKEEKKNIEERKKNLYYFTAFIIIFSLFIVFISKRISKNKKEKTKIVLNEKEQELDFLKKKVDENREHVLYLATKNDPTFIIKFKEVYSDFYEEILSEYPQLNINDMKFIALIKLLFSNKEIATYTNVSIRTVESKKYRIRKKLNLDANIDFNEWIINK</sequence>
<keyword evidence="1" id="KW-0175">Coiled coil</keyword>
<dbReference type="SUPFAM" id="SSF46894">
    <property type="entry name" value="C-terminal effector domain of the bipartite response regulators"/>
    <property type="match status" value="1"/>
</dbReference>
<dbReference type="OrthoDB" id="1017207at2"/>
<dbReference type="InterPro" id="IPR036388">
    <property type="entry name" value="WH-like_DNA-bd_sf"/>
</dbReference>
<keyword evidence="4" id="KW-1185">Reference proteome</keyword>
<accession>A0A0Q3HRK1</accession>
<keyword evidence="2" id="KW-1133">Transmembrane helix</keyword>
<dbReference type="STRING" id="452084.AR438_11720"/>
<dbReference type="InterPro" id="IPR016032">
    <property type="entry name" value="Sig_transdc_resp-reg_C-effctor"/>
</dbReference>
<dbReference type="EMBL" id="LLYZ01000006">
    <property type="protein sequence ID" value="KQK25189.1"/>
    <property type="molecule type" value="Genomic_DNA"/>
</dbReference>
<dbReference type="GO" id="GO:0003677">
    <property type="term" value="F:DNA binding"/>
    <property type="evidence" value="ECO:0007669"/>
    <property type="project" value="InterPro"/>
</dbReference>
<dbReference type="Gene3D" id="1.25.40.10">
    <property type="entry name" value="Tetratricopeptide repeat domain"/>
    <property type="match status" value="1"/>
</dbReference>
<dbReference type="SUPFAM" id="SSF48452">
    <property type="entry name" value="TPR-like"/>
    <property type="match status" value="1"/>
</dbReference>
<comment type="caution">
    <text evidence="3">The sequence shown here is derived from an EMBL/GenBank/DDBJ whole genome shotgun (WGS) entry which is preliminary data.</text>
</comment>